<evidence type="ECO:0000256" key="1">
    <source>
        <dbReference type="ARBA" id="ARBA00004442"/>
    </source>
</evidence>
<evidence type="ECO:0000256" key="4">
    <source>
        <dbReference type="ARBA" id="ARBA00023136"/>
    </source>
</evidence>
<organism evidence="8 9">
    <name type="scientific">Pedobacter africanus</name>
    <dbReference type="NCBI Taxonomy" id="151894"/>
    <lineage>
        <taxon>Bacteria</taxon>
        <taxon>Pseudomonadati</taxon>
        <taxon>Bacteroidota</taxon>
        <taxon>Sphingobacteriia</taxon>
        <taxon>Sphingobacteriales</taxon>
        <taxon>Sphingobacteriaceae</taxon>
        <taxon>Pedobacter</taxon>
    </lineage>
</organism>
<evidence type="ECO:0000256" key="2">
    <source>
        <dbReference type="ARBA" id="ARBA00006275"/>
    </source>
</evidence>
<dbReference type="InterPro" id="IPR011990">
    <property type="entry name" value="TPR-like_helical_dom_sf"/>
</dbReference>
<keyword evidence="3" id="KW-0732">Signal</keyword>
<evidence type="ECO:0000256" key="5">
    <source>
        <dbReference type="ARBA" id="ARBA00023237"/>
    </source>
</evidence>
<dbReference type="RefSeq" id="WP_084237951.1">
    <property type="nucleotide sequence ID" value="NZ_FWXT01000001.1"/>
</dbReference>
<dbReference type="InterPro" id="IPR033985">
    <property type="entry name" value="SusD-like_N"/>
</dbReference>
<evidence type="ECO:0000313" key="9">
    <source>
        <dbReference type="Proteomes" id="UP000192756"/>
    </source>
</evidence>
<proteinExistence type="inferred from homology"/>
<dbReference type="InterPro" id="IPR012944">
    <property type="entry name" value="SusD_RagB_dom"/>
</dbReference>
<protein>
    <submittedName>
        <fullName evidence="8">Starch-binding associating with outer membrane</fullName>
    </submittedName>
</protein>
<dbReference type="STRING" id="151894.SAMN04488524_1755"/>
<comment type="subcellular location">
    <subcellularLocation>
        <location evidence="1">Cell outer membrane</location>
    </subcellularLocation>
</comment>
<dbReference type="SUPFAM" id="SSF48452">
    <property type="entry name" value="TPR-like"/>
    <property type="match status" value="1"/>
</dbReference>
<feature type="domain" description="RagB/SusD" evidence="6">
    <location>
        <begin position="349"/>
        <end position="490"/>
    </location>
</feature>
<dbReference type="Pfam" id="PF07980">
    <property type="entry name" value="SusD_RagB"/>
    <property type="match status" value="1"/>
</dbReference>
<sequence>MKRNGYIKMLAVLLTLNITACNKDLTEITPDSVLTTTDYYKTAKDLDLAVIGIYSSYQSRKPTDYILLELPTDNLYRTTYTLSAGADDVDNMAITSANQLFATFWEASYSGIFRANAVLANIDNPKDYKAKQKEQLTGEAKFMRALFYFDMVRLFGGVPKVTTLLEINEAKSTPRASKEEIYNLIISDLKDALATLPAKADMPKGRVSNGVAAALLGKVYVYLKDWPNAKTYLDMVTGYGYALQTDFASLWKLENEDNAELIFAIKYIEGTNGHTLSSAFLPFGGKTGIASSGLESVFPSWDLHKLFETGDTRKAASITEFYKTPTPANSPTVWFPHVSKYEVKHLLNSSGIDLPVLRYADVILLLAETQYGLNRPDLALAELNKIRSRAFGNATKNYTPADIATAEAFTDKILLERRLEFAFENERWFDLVRTGRLLSELAFEERGYNPTTQTALKFTLQPKPHYVLFPIPQRQIEVYNPGVLAQNQDY</sequence>
<feature type="domain" description="SusD-like N-terminal" evidence="7">
    <location>
        <begin position="67"/>
        <end position="220"/>
    </location>
</feature>
<dbReference type="Pfam" id="PF14322">
    <property type="entry name" value="SusD-like_3"/>
    <property type="match status" value="1"/>
</dbReference>
<evidence type="ECO:0000259" key="6">
    <source>
        <dbReference type="Pfam" id="PF07980"/>
    </source>
</evidence>
<comment type="similarity">
    <text evidence="2">Belongs to the SusD family.</text>
</comment>
<keyword evidence="5" id="KW-0998">Cell outer membrane</keyword>
<keyword evidence="4" id="KW-0472">Membrane</keyword>
<dbReference type="OrthoDB" id="993981at2"/>
<evidence type="ECO:0000256" key="3">
    <source>
        <dbReference type="ARBA" id="ARBA00022729"/>
    </source>
</evidence>
<dbReference type="Proteomes" id="UP000192756">
    <property type="component" value="Unassembled WGS sequence"/>
</dbReference>
<keyword evidence="9" id="KW-1185">Reference proteome</keyword>
<name>A0A1W2AYP1_9SPHI</name>
<dbReference type="GO" id="GO:0009279">
    <property type="term" value="C:cell outer membrane"/>
    <property type="evidence" value="ECO:0007669"/>
    <property type="project" value="UniProtKB-SubCell"/>
</dbReference>
<reference evidence="9" key="1">
    <citation type="submission" date="2017-04" db="EMBL/GenBank/DDBJ databases">
        <authorList>
            <person name="Varghese N."/>
            <person name="Submissions S."/>
        </authorList>
    </citation>
    <scope>NUCLEOTIDE SEQUENCE [LARGE SCALE GENOMIC DNA]</scope>
    <source>
        <strain evidence="9">DSM 12126</strain>
    </source>
</reference>
<dbReference type="CDD" id="cd08977">
    <property type="entry name" value="SusD"/>
    <property type="match status" value="1"/>
</dbReference>
<dbReference type="Gene3D" id="1.25.40.390">
    <property type="match status" value="1"/>
</dbReference>
<gene>
    <name evidence="8" type="ORF">SAMN04488524_1755</name>
</gene>
<dbReference type="EMBL" id="FWXT01000001">
    <property type="protein sequence ID" value="SMC65734.1"/>
    <property type="molecule type" value="Genomic_DNA"/>
</dbReference>
<evidence type="ECO:0000313" key="8">
    <source>
        <dbReference type="EMBL" id="SMC65734.1"/>
    </source>
</evidence>
<dbReference type="AlphaFoldDB" id="A0A1W2AYP1"/>
<evidence type="ECO:0000259" key="7">
    <source>
        <dbReference type="Pfam" id="PF14322"/>
    </source>
</evidence>
<accession>A0A1W2AYP1</accession>